<reference evidence="2 3" key="1">
    <citation type="journal article" date="2019" name="Nat. Ecol. Evol.">
        <title>Megaphylogeny resolves global patterns of mushroom evolution.</title>
        <authorList>
            <person name="Varga T."/>
            <person name="Krizsan K."/>
            <person name="Foldi C."/>
            <person name="Dima B."/>
            <person name="Sanchez-Garcia M."/>
            <person name="Sanchez-Ramirez S."/>
            <person name="Szollosi G.J."/>
            <person name="Szarkandi J.G."/>
            <person name="Papp V."/>
            <person name="Albert L."/>
            <person name="Andreopoulos W."/>
            <person name="Angelini C."/>
            <person name="Antonin V."/>
            <person name="Barry K.W."/>
            <person name="Bougher N.L."/>
            <person name="Buchanan P."/>
            <person name="Buyck B."/>
            <person name="Bense V."/>
            <person name="Catcheside P."/>
            <person name="Chovatia M."/>
            <person name="Cooper J."/>
            <person name="Damon W."/>
            <person name="Desjardin D."/>
            <person name="Finy P."/>
            <person name="Geml J."/>
            <person name="Haridas S."/>
            <person name="Hughes K."/>
            <person name="Justo A."/>
            <person name="Karasinski D."/>
            <person name="Kautmanova I."/>
            <person name="Kiss B."/>
            <person name="Kocsube S."/>
            <person name="Kotiranta H."/>
            <person name="LaButti K.M."/>
            <person name="Lechner B.E."/>
            <person name="Liimatainen K."/>
            <person name="Lipzen A."/>
            <person name="Lukacs Z."/>
            <person name="Mihaltcheva S."/>
            <person name="Morgado L.N."/>
            <person name="Niskanen T."/>
            <person name="Noordeloos M.E."/>
            <person name="Ohm R.A."/>
            <person name="Ortiz-Santana B."/>
            <person name="Ovrebo C."/>
            <person name="Racz N."/>
            <person name="Riley R."/>
            <person name="Savchenko A."/>
            <person name="Shiryaev A."/>
            <person name="Soop K."/>
            <person name="Spirin V."/>
            <person name="Szebenyi C."/>
            <person name="Tomsovsky M."/>
            <person name="Tulloss R.E."/>
            <person name="Uehling J."/>
            <person name="Grigoriev I.V."/>
            <person name="Vagvolgyi C."/>
            <person name="Papp T."/>
            <person name="Martin F.M."/>
            <person name="Miettinen O."/>
            <person name="Hibbett D.S."/>
            <person name="Nagy L.G."/>
        </authorList>
    </citation>
    <scope>NUCLEOTIDE SEQUENCE [LARGE SCALE GENOMIC DNA]</scope>
    <source>
        <strain evidence="2 3">OMC1185</strain>
    </source>
</reference>
<feature type="compositionally biased region" description="Basic and acidic residues" evidence="1">
    <location>
        <begin position="203"/>
        <end position="212"/>
    </location>
</feature>
<feature type="region of interest" description="Disordered" evidence="1">
    <location>
        <begin position="203"/>
        <end position="240"/>
    </location>
</feature>
<sequence length="295" mass="33751">MATSQPSVQRVLPEGYTFLNTKTFISQKAKDAIIGLLAQADQRDPDNFGMHIYNDYFNYAVLQLIHDKLTALHGQIVKEQYDEAYYSLEALTIFQDICSMWPMLDDGDQVIATDKAYGACLMEVLRKIKAQNKLDTAHFPSLETLLRGAAEWGENIIGIGGKSNYYVVCKGIGKRLFADKSEEDKALETARREEWIASLPEDEKRAARKAIEEPDDDEEDSEEEGEEWWQGEANEGDNDRNYDLAKVWKDYKKCLSRVPRLPLRGPPEWDISKWSEEEKAPFSLGRYDGSDSDNW</sequence>
<evidence type="ECO:0000313" key="3">
    <source>
        <dbReference type="Proteomes" id="UP000305948"/>
    </source>
</evidence>
<gene>
    <name evidence="2" type="ORF">OE88DRAFT_1804427</name>
</gene>
<evidence type="ECO:0000256" key="1">
    <source>
        <dbReference type="SAM" id="MobiDB-lite"/>
    </source>
</evidence>
<proteinExistence type="predicted"/>
<evidence type="ECO:0000313" key="2">
    <source>
        <dbReference type="EMBL" id="TFK55600.1"/>
    </source>
</evidence>
<feature type="compositionally biased region" description="Acidic residues" evidence="1">
    <location>
        <begin position="213"/>
        <end position="229"/>
    </location>
</feature>
<accession>A0A5C3NE50</accession>
<dbReference type="Proteomes" id="UP000305948">
    <property type="component" value="Unassembled WGS sequence"/>
</dbReference>
<keyword evidence="3" id="KW-1185">Reference proteome</keyword>
<dbReference type="EMBL" id="ML213504">
    <property type="protein sequence ID" value="TFK55600.1"/>
    <property type="molecule type" value="Genomic_DNA"/>
</dbReference>
<dbReference type="AlphaFoldDB" id="A0A5C3NE50"/>
<organism evidence="2 3">
    <name type="scientific">Heliocybe sulcata</name>
    <dbReference type="NCBI Taxonomy" id="5364"/>
    <lineage>
        <taxon>Eukaryota</taxon>
        <taxon>Fungi</taxon>
        <taxon>Dikarya</taxon>
        <taxon>Basidiomycota</taxon>
        <taxon>Agaricomycotina</taxon>
        <taxon>Agaricomycetes</taxon>
        <taxon>Gloeophyllales</taxon>
        <taxon>Gloeophyllaceae</taxon>
        <taxon>Heliocybe</taxon>
    </lineage>
</organism>
<protein>
    <submittedName>
        <fullName evidence="2">Uncharacterized protein</fullName>
    </submittedName>
</protein>
<dbReference type="OrthoDB" id="10037289at2759"/>
<name>A0A5C3NE50_9AGAM</name>